<gene>
    <name evidence="2" type="ORF">TWF696_008248</name>
</gene>
<comment type="caution">
    <text evidence="2">The sequence shown here is derived from an EMBL/GenBank/DDBJ whole genome shotgun (WGS) entry which is preliminary data.</text>
</comment>
<evidence type="ECO:0000313" key="3">
    <source>
        <dbReference type="Proteomes" id="UP001375240"/>
    </source>
</evidence>
<organism evidence="2 3">
    <name type="scientific">Orbilia brochopaga</name>
    <dbReference type="NCBI Taxonomy" id="3140254"/>
    <lineage>
        <taxon>Eukaryota</taxon>
        <taxon>Fungi</taxon>
        <taxon>Dikarya</taxon>
        <taxon>Ascomycota</taxon>
        <taxon>Pezizomycotina</taxon>
        <taxon>Orbiliomycetes</taxon>
        <taxon>Orbiliales</taxon>
        <taxon>Orbiliaceae</taxon>
        <taxon>Orbilia</taxon>
    </lineage>
</organism>
<dbReference type="AlphaFoldDB" id="A0AAV9UGA4"/>
<protein>
    <submittedName>
        <fullName evidence="2">Uncharacterized protein</fullName>
    </submittedName>
</protein>
<feature type="region of interest" description="Disordered" evidence="1">
    <location>
        <begin position="212"/>
        <end position="262"/>
    </location>
</feature>
<proteinExistence type="predicted"/>
<dbReference type="Proteomes" id="UP001375240">
    <property type="component" value="Unassembled WGS sequence"/>
</dbReference>
<feature type="compositionally biased region" description="Low complexity" evidence="1">
    <location>
        <begin position="169"/>
        <end position="181"/>
    </location>
</feature>
<reference evidence="2 3" key="1">
    <citation type="submission" date="2019-10" db="EMBL/GenBank/DDBJ databases">
        <authorList>
            <person name="Palmer J.M."/>
        </authorList>
    </citation>
    <scope>NUCLEOTIDE SEQUENCE [LARGE SCALE GENOMIC DNA]</scope>
    <source>
        <strain evidence="2 3">TWF696</strain>
    </source>
</reference>
<evidence type="ECO:0000313" key="2">
    <source>
        <dbReference type="EMBL" id="KAK6341162.1"/>
    </source>
</evidence>
<feature type="compositionally biased region" description="Basic and acidic residues" evidence="1">
    <location>
        <begin position="88"/>
        <end position="121"/>
    </location>
</feature>
<feature type="compositionally biased region" description="Low complexity" evidence="1">
    <location>
        <begin position="212"/>
        <end position="221"/>
    </location>
</feature>
<feature type="compositionally biased region" description="Polar residues" evidence="1">
    <location>
        <begin position="1"/>
        <end position="11"/>
    </location>
</feature>
<feature type="region of interest" description="Disordered" evidence="1">
    <location>
        <begin position="61"/>
        <end position="135"/>
    </location>
</feature>
<dbReference type="EMBL" id="JAVHNQ010000007">
    <property type="protein sequence ID" value="KAK6341162.1"/>
    <property type="molecule type" value="Genomic_DNA"/>
</dbReference>
<sequence length="262" mass="29082">MPRPSQRNPGQNRRERERRDGSRVPNPRANFPNSLGVNRAVSFAESVLRANNDLAASILNLTNTNSQRSNQNRGRNRSRSPSRRQRFRERNYRERDDRDYRDRSRDHRRSERSDRTDRDGDVEFTGLEDNTSAPKPQAQVVAIAAPAAVAVSDAAPAAPGQLPDPAPLQAPAAAPRGPSLTLAEYTARRRAALREAARRTDPVEIAAAALREAAEEAAQVASEEDHNDNNAEDVNDNDAPALSQNQETPTHPEDVLEVDYEE</sequence>
<evidence type="ECO:0000256" key="1">
    <source>
        <dbReference type="SAM" id="MobiDB-lite"/>
    </source>
</evidence>
<feature type="region of interest" description="Disordered" evidence="1">
    <location>
        <begin position="156"/>
        <end position="181"/>
    </location>
</feature>
<feature type="compositionally biased region" description="Basic and acidic residues" evidence="1">
    <location>
        <begin position="12"/>
        <end position="22"/>
    </location>
</feature>
<feature type="region of interest" description="Disordered" evidence="1">
    <location>
        <begin position="1"/>
        <end position="34"/>
    </location>
</feature>
<feature type="compositionally biased region" description="Basic residues" evidence="1">
    <location>
        <begin position="74"/>
        <end position="87"/>
    </location>
</feature>
<keyword evidence="3" id="KW-1185">Reference proteome</keyword>
<name>A0AAV9UGA4_9PEZI</name>
<accession>A0AAV9UGA4</accession>